<reference evidence="2" key="1">
    <citation type="submission" date="2021-01" db="EMBL/GenBank/DDBJ databases">
        <authorList>
            <person name="Eckstrom K.M.E."/>
        </authorList>
    </citation>
    <scope>NUCLEOTIDE SEQUENCE</scope>
    <source>
        <strain evidence="2">UVCC 0001</strain>
    </source>
</reference>
<keyword evidence="1" id="KW-0732">Signal</keyword>
<comment type="caution">
    <text evidence="2">The sequence shown here is derived from an EMBL/GenBank/DDBJ whole genome shotgun (WGS) entry which is preliminary data.</text>
</comment>
<dbReference type="Proteomes" id="UP001255856">
    <property type="component" value="Unassembled WGS sequence"/>
</dbReference>
<gene>
    <name evidence="2" type="ORF">QBZ16_000757</name>
</gene>
<evidence type="ECO:0000256" key="1">
    <source>
        <dbReference type="SAM" id="SignalP"/>
    </source>
</evidence>
<evidence type="ECO:0000313" key="3">
    <source>
        <dbReference type="Proteomes" id="UP001255856"/>
    </source>
</evidence>
<dbReference type="AlphaFoldDB" id="A0AAD9IM35"/>
<keyword evidence="3" id="KW-1185">Reference proteome</keyword>
<evidence type="ECO:0000313" key="2">
    <source>
        <dbReference type="EMBL" id="KAK2080903.1"/>
    </source>
</evidence>
<dbReference type="SUPFAM" id="SSF49503">
    <property type="entry name" value="Cupredoxins"/>
    <property type="match status" value="1"/>
</dbReference>
<sequence>MAKLLYVLAALLAVASASRVRFNTIAHEGRSLAQVEEEPSLDAIVVPWRLGVAYQTIYLSLGQPIAFQWDNMTHSLGTIPALGECSEYEPLLGASDNGNFSMVPADAGTTVYASGVPGDCDAGMQIVVVVIGAASSSPLAEEDLWA</sequence>
<proteinExistence type="predicted"/>
<accession>A0AAD9IM35</accession>
<name>A0AAD9IM35_PROWI</name>
<feature type="signal peptide" evidence="1">
    <location>
        <begin position="1"/>
        <end position="17"/>
    </location>
</feature>
<dbReference type="Gene3D" id="2.60.40.420">
    <property type="entry name" value="Cupredoxins - blue copper proteins"/>
    <property type="match status" value="1"/>
</dbReference>
<dbReference type="InterPro" id="IPR008972">
    <property type="entry name" value="Cupredoxin"/>
</dbReference>
<protein>
    <recommendedName>
        <fullName evidence="4">Phytocyanin domain-containing protein</fullName>
    </recommendedName>
</protein>
<organism evidence="2 3">
    <name type="scientific">Prototheca wickerhamii</name>
    <dbReference type="NCBI Taxonomy" id="3111"/>
    <lineage>
        <taxon>Eukaryota</taxon>
        <taxon>Viridiplantae</taxon>
        <taxon>Chlorophyta</taxon>
        <taxon>core chlorophytes</taxon>
        <taxon>Trebouxiophyceae</taxon>
        <taxon>Chlorellales</taxon>
        <taxon>Chlorellaceae</taxon>
        <taxon>Prototheca</taxon>
    </lineage>
</organism>
<evidence type="ECO:0008006" key="4">
    <source>
        <dbReference type="Google" id="ProtNLM"/>
    </source>
</evidence>
<dbReference type="EMBL" id="JASFZW010000001">
    <property type="protein sequence ID" value="KAK2080903.1"/>
    <property type="molecule type" value="Genomic_DNA"/>
</dbReference>
<feature type="chain" id="PRO_5042207152" description="Phytocyanin domain-containing protein" evidence="1">
    <location>
        <begin position="18"/>
        <end position="146"/>
    </location>
</feature>